<dbReference type="EMBL" id="FZQP02001115">
    <property type="protein sequence ID" value="VVC91785.1"/>
    <property type="molecule type" value="Genomic_DNA"/>
</dbReference>
<accession>A0A5E4Q0H5</accession>
<dbReference type="AlphaFoldDB" id="A0A5E4Q0H5"/>
<gene>
    <name evidence="2" type="ORF">LSINAPIS_LOCUS4358</name>
</gene>
<proteinExistence type="predicted"/>
<sequence length="129" mass="14866">MPSKSSRICSNHFQDTDRYTSNKGLTLLKNDAIPFIEAGINRNIQNTPWSLDHVSKTDAEEVFATPLESALKNRVSELIIKQKQLQKRNKVLSLRNKRLKKKNARLLEKLNDIKTNQVSEYCSIVIKQE</sequence>
<dbReference type="Proteomes" id="UP000324832">
    <property type="component" value="Unassembled WGS sequence"/>
</dbReference>
<feature type="coiled-coil region" evidence="1">
    <location>
        <begin position="82"/>
        <end position="116"/>
    </location>
</feature>
<organism evidence="2 3">
    <name type="scientific">Leptidea sinapis</name>
    <dbReference type="NCBI Taxonomy" id="189913"/>
    <lineage>
        <taxon>Eukaryota</taxon>
        <taxon>Metazoa</taxon>
        <taxon>Ecdysozoa</taxon>
        <taxon>Arthropoda</taxon>
        <taxon>Hexapoda</taxon>
        <taxon>Insecta</taxon>
        <taxon>Pterygota</taxon>
        <taxon>Neoptera</taxon>
        <taxon>Endopterygota</taxon>
        <taxon>Lepidoptera</taxon>
        <taxon>Glossata</taxon>
        <taxon>Ditrysia</taxon>
        <taxon>Papilionoidea</taxon>
        <taxon>Pieridae</taxon>
        <taxon>Dismorphiinae</taxon>
        <taxon>Leptidea</taxon>
    </lineage>
</organism>
<evidence type="ECO:0008006" key="4">
    <source>
        <dbReference type="Google" id="ProtNLM"/>
    </source>
</evidence>
<evidence type="ECO:0000313" key="2">
    <source>
        <dbReference type="EMBL" id="VVC91785.1"/>
    </source>
</evidence>
<evidence type="ECO:0000313" key="3">
    <source>
        <dbReference type="Proteomes" id="UP000324832"/>
    </source>
</evidence>
<reference evidence="2 3" key="1">
    <citation type="submission" date="2017-07" db="EMBL/GenBank/DDBJ databases">
        <authorList>
            <person name="Talla V."/>
            <person name="Backstrom N."/>
        </authorList>
    </citation>
    <scope>NUCLEOTIDE SEQUENCE [LARGE SCALE GENOMIC DNA]</scope>
</reference>
<feature type="non-terminal residue" evidence="2">
    <location>
        <position position="129"/>
    </location>
</feature>
<name>A0A5E4Q0H5_9NEOP</name>
<keyword evidence="1" id="KW-0175">Coiled coil</keyword>
<keyword evidence="3" id="KW-1185">Reference proteome</keyword>
<evidence type="ECO:0000256" key="1">
    <source>
        <dbReference type="SAM" id="Coils"/>
    </source>
</evidence>
<protein>
    <recommendedName>
        <fullName evidence="4">THAP-type domain-containing protein</fullName>
    </recommendedName>
</protein>